<keyword evidence="3" id="KW-1185">Reference proteome</keyword>
<keyword evidence="2" id="KW-0378">Hydrolase</keyword>
<name>A0ABP4FYQ7_9PSEU</name>
<dbReference type="GO" id="GO:0004519">
    <property type="term" value="F:endonuclease activity"/>
    <property type="evidence" value="ECO:0007669"/>
    <property type="project" value="UniProtKB-KW"/>
</dbReference>
<dbReference type="EMBL" id="BAAALM010000008">
    <property type="protein sequence ID" value="GAA1206860.1"/>
    <property type="molecule type" value="Genomic_DNA"/>
</dbReference>
<keyword evidence="2" id="KW-0255">Endonuclease</keyword>
<proteinExistence type="predicted"/>
<evidence type="ECO:0000259" key="1">
    <source>
        <dbReference type="Pfam" id="PF07510"/>
    </source>
</evidence>
<accession>A0ABP4FYQ7</accession>
<evidence type="ECO:0000313" key="3">
    <source>
        <dbReference type="Proteomes" id="UP001500467"/>
    </source>
</evidence>
<dbReference type="PANTHER" id="PTHR24094">
    <property type="entry name" value="SECRETED PROTEIN"/>
    <property type="match status" value="1"/>
</dbReference>
<dbReference type="InterPro" id="IPR011089">
    <property type="entry name" value="GmrSD_C"/>
</dbReference>
<reference evidence="3" key="1">
    <citation type="journal article" date="2019" name="Int. J. Syst. Evol. Microbiol.">
        <title>The Global Catalogue of Microorganisms (GCM) 10K type strain sequencing project: providing services to taxonomists for standard genome sequencing and annotation.</title>
        <authorList>
            <consortium name="The Broad Institute Genomics Platform"/>
            <consortium name="The Broad Institute Genome Sequencing Center for Infectious Disease"/>
            <person name="Wu L."/>
            <person name="Ma J."/>
        </authorList>
    </citation>
    <scope>NUCLEOTIDE SEQUENCE [LARGE SCALE GENOMIC DNA]</scope>
    <source>
        <strain evidence="3">JCM 13022</strain>
    </source>
</reference>
<evidence type="ECO:0000313" key="2">
    <source>
        <dbReference type="EMBL" id="GAA1206860.1"/>
    </source>
</evidence>
<sequence length="219" mass="23592">MSTRTRTKALVTAVVAVLAVGGYYLSGGFDLGGFDLGGDDGSTATGTGTGTGTANLSELTVAPEDTGAHYDRDDWPHWSSVGDGCDARDAALRERGRSITVGDDCDVSGEWTSIYDGETVTDPSELDVDHWVPLAEVARSGARDWSEQQREEYANDPDVLVPVTASSNRSKGDQDPATWLPDEDRCGYVTKWVQIKQNYELTVDRDEAEAIRGILDHCG</sequence>
<comment type="caution">
    <text evidence="2">The sequence shown here is derived from an EMBL/GenBank/DDBJ whole genome shotgun (WGS) entry which is preliminary data.</text>
</comment>
<organism evidence="2 3">
    <name type="scientific">Prauserella alba</name>
    <dbReference type="NCBI Taxonomy" id="176898"/>
    <lineage>
        <taxon>Bacteria</taxon>
        <taxon>Bacillati</taxon>
        <taxon>Actinomycetota</taxon>
        <taxon>Actinomycetes</taxon>
        <taxon>Pseudonocardiales</taxon>
        <taxon>Pseudonocardiaceae</taxon>
        <taxon>Prauserella</taxon>
    </lineage>
</organism>
<dbReference type="RefSeq" id="WP_253858573.1">
    <property type="nucleotide sequence ID" value="NZ_BAAALM010000008.1"/>
</dbReference>
<dbReference type="Proteomes" id="UP001500467">
    <property type="component" value="Unassembled WGS sequence"/>
</dbReference>
<gene>
    <name evidence="2" type="ORF">GCM10009675_27620</name>
</gene>
<protein>
    <submittedName>
        <fullName evidence="2">HNH endonuclease family protein</fullName>
    </submittedName>
</protein>
<keyword evidence="2" id="KW-0540">Nuclease</keyword>
<dbReference type="Pfam" id="PF07510">
    <property type="entry name" value="GmrSD_C"/>
    <property type="match status" value="1"/>
</dbReference>
<feature type="domain" description="GmrSD restriction endonucleases C-terminal" evidence="1">
    <location>
        <begin position="121"/>
        <end position="212"/>
    </location>
</feature>
<dbReference type="PANTHER" id="PTHR24094:SF15">
    <property type="entry name" value="AMP-DEPENDENT SYNTHETASE_LIGASE DOMAIN-CONTAINING PROTEIN-RELATED"/>
    <property type="match status" value="1"/>
</dbReference>